<dbReference type="EMBL" id="AWSD01000379">
    <property type="protein sequence ID" value="ERH15698.1"/>
    <property type="molecule type" value="Genomic_DNA"/>
</dbReference>
<feature type="region of interest" description="Disordered" evidence="1">
    <location>
        <begin position="1"/>
        <end position="35"/>
    </location>
</feature>
<dbReference type="AlphaFoldDB" id="U1R7M2"/>
<organism evidence="2 3">
    <name type="scientific">Actinomyces johnsonii F0510</name>
    <dbReference type="NCBI Taxonomy" id="1227262"/>
    <lineage>
        <taxon>Bacteria</taxon>
        <taxon>Bacillati</taxon>
        <taxon>Actinomycetota</taxon>
        <taxon>Actinomycetes</taxon>
        <taxon>Actinomycetales</taxon>
        <taxon>Actinomycetaceae</taxon>
        <taxon>Actinomyces</taxon>
    </lineage>
</organism>
<protein>
    <submittedName>
        <fullName evidence="2">Uncharacterized protein</fullName>
    </submittedName>
</protein>
<comment type="caution">
    <text evidence="2">The sequence shown here is derived from an EMBL/GenBank/DDBJ whole genome shotgun (WGS) entry which is preliminary data.</text>
</comment>
<feature type="non-terminal residue" evidence="2">
    <location>
        <position position="77"/>
    </location>
</feature>
<gene>
    <name evidence="2" type="ORF">HMPREF1549_03048</name>
</gene>
<evidence type="ECO:0000256" key="1">
    <source>
        <dbReference type="SAM" id="MobiDB-lite"/>
    </source>
</evidence>
<proteinExistence type="predicted"/>
<accession>U1R7M2</accession>
<dbReference type="Proteomes" id="UP000016498">
    <property type="component" value="Unassembled WGS sequence"/>
</dbReference>
<feature type="non-terminal residue" evidence="2">
    <location>
        <position position="1"/>
    </location>
</feature>
<dbReference type="HOGENOM" id="CLU_2627469_0_0_11"/>
<reference evidence="2 3" key="1">
    <citation type="submission" date="2013-06" db="EMBL/GenBank/DDBJ databases">
        <authorList>
            <person name="Weinstock G."/>
            <person name="Sodergren E."/>
            <person name="Lobos E.A."/>
            <person name="Fulton L."/>
            <person name="Fulton R."/>
            <person name="Courtney L."/>
            <person name="Fronick C."/>
            <person name="O'Laughlin M."/>
            <person name="Godfrey J."/>
            <person name="Wilson R.M."/>
            <person name="Miner T."/>
            <person name="Farmer C."/>
            <person name="Delehaunty K."/>
            <person name="Cordes M."/>
            <person name="Minx P."/>
            <person name="Tomlinson C."/>
            <person name="Chen J."/>
            <person name="Wollam A."/>
            <person name="Pepin K.H."/>
            <person name="Bhonagiri V."/>
            <person name="Zhang X."/>
            <person name="Warren W."/>
            <person name="Mitreva M."/>
            <person name="Mardis E.R."/>
            <person name="Wilson R.K."/>
        </authorList>
    </citation>
    <scope>NUCLEOTIDE SEQUENCE [LARGE SCALE GENOMIC DNA]</scope>
    <source>
        <strain evidence="2 3">F0510</strain>
    </source>
</reference>
<evidence type="ECO:0000313" key="2">
    <source>
        <dbReference type="EMBL" id="ERH15698.1"/>
    </source>
</evidence>
<name>U1R7M2_9ACTO</name>
<sequence>PQPDSDRSARRSAACSPDRAGGGKGDSVTGVGAESARVSDRVLTGLMATTVARGASCGFRVGVIGGGHGNDRSAGRL</sequence>
<evidence type="ECO:0000313" key="3">
    <source>
        <dbReference type="Proteomes" id="UP000016498"/>
    </source>
</evidence>